<feature type="domain" description="SLH" evidence="4">
    <location>
        <begin position="351"/>
        <end position="410"/>
    </location>
</feature>
<protein>
    <submittedName>
        <fullName evidence="5">S-layer homology domain-containing protein</fullName>
    </submittedName>
</protein>
<dbReference type="Pfam" id="PF00395">
    <property type="entry name" value="SLH"/>
    <property type="match status" value="3"/>
</dbReference>
<evidence type="ECO:0000256" key="1">
    <source>
        <dbReference type="ARBA" id="ARBA00022737"/>
    </source>
</evidence>
<feature type="compositionally biased region" description="Low complexity" evidence="2">
    <location>
        <begin position="129"/>
        <end position="138"/>
    </location>
</feature>
<accession>A0A9X4GXI4</accession>
<feature type="domain" description="SLH" evidence="4">
    <location>
        <begin position="482"/>
        <end position="541"/>
    </location>
</feature>
<keyword evidence="3" id="KW-0732">Signal</keyword>
<feature type="domain" description="SLH" evidence="4">
    <location>
        <begin position="411"/>
        <end position="474"/>
    </location>
</feature>
<dbReference type="AlphaFoldDB" id="A0A9X4GXI4"/>
<dbReference type="InterPro" id="IPR051465">
    <property type="entry name" value="Cell_Envelope_Struct_Comp"/>
</dbReference>
<dbReference type="RefSeq" id="WP_277441917.1">
    <property type="nucleotide sequence ID" value="NZ_JAKOAV010000001.1"/>
</dbReference>
<keyword evidence="1" id="KW-0677">Repeat</keyword>
<dbReference type="Proteomes" id="UP001154312">
    <property type="component" value="Unassembled WGS sequence"/>
</dbReference>
<organism evidence="5 6">
    <name type="scientific">Pelotomaculum isophthalicicum JI</name>
    <dbReference type="NCBI Taxonomy" id="947010"/>
    <lineage>
        <taxon>Bacteria</taxon>
        <taxon>Bacillati</taxon>
        <taxon>Bacillota</taxon>
        <taxon>Clostridia</taxon>
        <taxon>Eubacteriales</taxon>
        <taxon>Desulfotomaculaceae</taxon>
        <taxon>Pelotomaculum</taxon>
    </lineage>
</organism>
<keyword evidence="6" id="KW-1185">Reference proteome</keyword>
<dbReference type="InterPro" id="IPR001119">
    <property type="entry name" value="SLH_dom"/>
</dbReference>
<feature type="signal peptide" evidence="3">
    <location>
        <begin position="1"/>
        <end position="33"/>
    </location>
</feature>
<dbReference type="Gene3D" id="2.60.40.1930">
    <property type="match status" value="1"/>
</dbReference>
<sequence>MRAKGEHEKVQKYFLSVLIAACLTLLFSCAAVAGEIVLSVNTDKAGYLPGENVTITGAMQSGGKGLQGDLALQINDPGGTPAAVEMVRTDAQGSFSFKYQLGTDNVKSGNYTVYLAIGDYKASTSFTVSSTGTNSGSNDNGGGGSSSGSSTSTATTSSGNVFTAADFQKAISAANAGSVVMHDIEMKNGVASLSIEPGVFTALSQQQKSLAFRAGEVTLQIPPGALNKEDLDKLAGAAAAGVKLTIAEEERSGAGSFLVSGLSCAKLLSLSMDMVAGGQTTGNVEQFAAPVTVQIKLSASELAGLDPDLLGVYYLNPASGKAEYLGGKIDTSTGIVTFSTSHFSGFAVMECKKSYTDVQSTHWAYRDILIMGAKHVMEGTSLNSFAPEDSVTRAQFAAMIVRSMGLKTSGPEPGFGDVTPDKWYYKEVTAAYQNGLVGGYDAATFGPDDPVTREQIAAMLIRALNKLGKAPVLGQDEAGTILNNYNDKESISGWAKESTAAAVKIGLVKGRGADNIAPKATATRAEGAALLKRFMQNAGLI</sequence>
<feature type="chain" id="PRO_5040982267" evidence="3">
    <location>
        <begin position="34"/>
        <end position="541"/>
    </location>
</feature>
<dbReference type="PROSITE" id="PS51272">
    <property type="entry name" value="SLH"/>
    <property type="match status" value="3"/>
</dbReference>
<evidence type="ECO:0000256" key="3">
    <source>
        <dbReference type="SAM" id="SignalP"/>
    </source>
</evidence>
<dbReference type="PROSITE" id="PS51257">
    <property type="entry name" value="PROKAR_LIPOPROTEIN"/>
    <property type="match status" value="1"/>
</dbReference>
<evidence type="ECO:0000259" key="4">
    <source>
        <dbReference type="PROSITE" id="PS51272"/>
    </source>
</evidence>
<dbReference type="EMBL" id="JAKOAV010000001">
    <property type="protein sequence ID" value="MDF9406772.1"/>
    <property type="molecule type" value="Genomic_DNA"/>
</dbReference>
<feature type="region of interest" description="Disordered" evidence="2">
    <location>
        <begin position="129"/>
        <end position="155"/>
    </location>
</feature>
<gene>
    <name evidence="5" type="ORF">L7E55_00100</name>
</gene>
<name>A0A9X4GXI4_9FIRM</name>
<evidence type="ECO:0000313" key="6">
    <source>
        <dbReference type="Proteomes" id="UP001154312"/>
    </source>
</evidence>
<reference evidence="5" key="1">
    <citation type="submission" date="2022-02" db="EMBL/GenBank/DDBJ databases">
        <authorList>
            <person name="Leng L."/>
        </authorList>
    </citation>
    <scope>NUCLEOTIDE SEQUENCE</scope>
    <source>
        <strain evidence="5">JI</strain>
    </source>
</reference>
<evidence type="ECO:0000313" key="5">
    <source>
        <dbReference type="EMBL" id="MDF9406772.1"/>
    </source>
</evidence>
<comment type="caution">
    <text evidence="5">The sequence shown here is derived from an EMBL/GenBank/DDBJ whole genome shotgun (WGS) entry which is preliminary data.</text>
</comment>
<proteinExistence type="predicted"/>
<dbReference type="PANTHER" id="PTHR43308:SF5">
    <property type="entry name" value="S-LAYER PROTEIN _ PEPTIDOGLYCAN ENDO-BETA-N-ACETYLGLUCOSAMINIDASE"/>
    <property type="match status" value="1"/>
</dbReference>
<dbReference type="PANTHER" id="PTHR43308">
    <property type="entry name" value="OUTER MEMBRANE PROTEIN ALPHA-RELATED"/>
    <property type="match status" value="1"/>
</dbReference>
<evidence type="ECO:0000256" key="2">
    <source>
        <dbReference type="SAM" id="MobiDB-lite"/>
    </source>
</evidence>